<accession>A0A1N6X459</accession>
<keyword evidence="2" id="KW-1185">Reference proteome</keyword>
<evidence type="ECO:0000313" key="1">
    <source>
        <dbReference type="EMBL" id="SIQ97138.1"/>
    </source>
</evidence>
<dbReference type="OrthoDB" id="9934727at2"/>
<evidence type="ECO:0000313" key="2">
    <source>
        <dbReference type="Proteomes" id="UP000186400"/>
    </source>
</evidence>
<dbReference type="RefSeq" id="WP_076489795.1">
    <property type="nucleotide sequence ID" value="NZ_FTMS01000020.1"/>
</dbReference>
<evidence type="ECO:0008006" key="3">
    <source>
        <dbReference type="Google" id="ProtNLM"/>
    </source>
</evidence>
<protein>
    <recommendedName>
        <fullName evidence="3">HEAT repeat-containing protein</fullName>
    </recommendedName>
</protein>
<dbReference type="AlphaFoldDB" id="A0A1N6X459"/>
<gene>
    <name evidence="1" type="ORF">SAMN05920897_12021</name>
</gene>
<organism evidence="1 2">
    <name type="scientific">Alkalispirochaeta americana</name>
    <dbReference type="NCBI Taxonomy" id="159291"/>
    <lineage>
        <taxon>Bacteria</taxon>
        <taxon>Pseudomonadati</taxon>
        <taxon>Spirochaetota</taxon>
        <taxon>Spirochaetia</taxon>
        <taxon>Spirochaetales</taxon>
        <taxon>Spirochaetaceae</taxon>
        <taxon>Alkalispirochaeta</taxon>
    </lineage>
</organism>
<reference evidence="1 2" key="1">
    <citation type="submission" date="2017-01" db="EMBL/GenBank/DDBJ databases">
        <authorList>
            <person name="Mah S.A."/>
            <person name="Swanson W.J."/>
            <person name="Moy G.W."/>
            <person name="Vacquier V.D."/>
        </authorList>
    </citation>
    <scope>NUCLEOTIDE SEQUENCE [LARGE SCALE GENOMIC DNA]</scope>
    <source>
        <strain evidence="1 2">ASpG1</strain>
    </source>
</reference>
<proteinExistence type="predicted"/>
<dbReference type="Proteomes" id="UP000186400">
    <property type="component" value="Unassembled WGS sequence"/>
</dbReference>
<dbReference type="Gene3D" id="1.25.10.10">
    <property type="entry name" value="Leucine-rich Repeat Variant"/>
    <property type="match status" value="1"/>
</dbReference>
<dbReference type="EMBL" id="FTMS01000020">
    <property type="protein sequence ID" value="SIQ97138.1"/>
    <property type="molecule type" value="Genomic_DNA"/>
</dbReference>
<dbReference type="STRING" id="159291.SAMN05920897_12021"/>
<sequence length="266" mass="29353">MARFSSSPGERYLLLTGIIAVCSLGVSAVPILSAGEVAGEIGGEIAGENENLHSSREADRPHWIPVGRVSRELEQQALQQRVFLEHHSQSIQRQGLAMIRSSLDLFDRADLRLSAVPLVVDMLDREYRILRVPARYQVDSPTRTEALHLLADLGGETAREQLRRSLEADSDGTVRATAALLLARSPQTSPDQDLASIAASLRQATRRGGPEEEIHRLLQAARNMIPQAWEPEIPDLVYALGEIVQGPYSSGLRRSSLSMLEELIRR</sequence>
<name>A0A1N6X459_9SPIO</name>
<dbReference type="InterPro" id="IPR011989">
    <property type="entry name" value="ARM-like"/>
</dbReference>